<proteinExistence type="predicted"/>
<protein>
    <recommendedName>
        <fullName evidence="12">Response regulator</fullName>
    </recommendedName>
</protein>
<feature type="compositionally biased region" description="Basic and acidic residues" evidence="7">
    <location>
        <begin position="330"/>
        <end position="345"/>
    </location>
</feature>
<dbReference type="SUPFAM" id="SSF52172">
    <property type="entry name" value="CheY-like"/>
    <property type="match status" value="1"/>
</dbReference>
<dbReference type="InterPro" id="IPR011006">
    <property type="entry name" value="CheY-like_superfamily"/>
</dbReference>
<dbReference type="RefSeq" id="WP_018978685.1">
    <property type="nucleotide sequence ID" value="NZ_BMLN01000002.1"/>
</dbReference>
<organism evidence="10 11">
    <name type="scientific">Saccharibacillus kuerlensis</name>
    <dbReference type="NCBI Taxonomy" id="459527"/>
    <lineage>
        <taxon>Bacteria</taxon>
        <taxon>Bacillati</taxon>
        <taxon>Bacillota</taxon>
        <taxon>Bacilli</taxon>
        <taxon>Bacillales</taxon>
        <taxon>Paenibacillaceae</taxon>
        <taxon>Saccharibacillus</taxon>
    </lineage>
</organism>
<evidence type="ECO:0000256" key="7">
    <source>
        <dbReference type="SAM" id="MobiDB-lite"/>
    </source>
</evidence>
<dbReference type="InterPro" id="IPR051677">
    <property type="entry name" value="AfsR-DnrI-RedD_regulator"/>
</dbReference>
<evidence type="ECO:0000256" key="1">
    <source>
        <dbReference type="ARBA" id="ARBA00023012"/>
    </source>
</evidence>
<feature type="modified residue" description="4-aspartylphosphate" evidence="5">
    <location>
        <position position="53"/>
    </location>
</feature>
<evidence type="ECO:0000256" key="2">
    <source>
        <dbReference type="ARBA" id="ARBA00023015"/>
    </source>
</evidence>
<dbReference type="SMART" id="SM00448">
    <property type="entry name" value="REC"/>
    <property type="match status" value="1"/>
</dbReference>
<dbReference type="Gene3D" id="1.10.10.10">
    <property type="entry name" value="Winged helix-like DNA-binding domain superfamily/Winged helix DNA-binding domain"/>
    <property type="match status" value="1"/>
</dbReference>
<evidence type="ECO:0000256" key="4">
    <source>
        <dbReference type="ARBA" id="ARBA00023163"/>
    </source>
</evidence>
<dbReference type="InterPro" id="IPR016032">
    <property type="entry name" value="Sig_transdc_resp-reg_C-effctor"/>
</dbReference>
<evidence type="ECO:0008006" key="12">
    <source>
        <dbReference type="Google" id="ProtNLM"/>
    </source>
</evidence>
<evidence type="ECO:0000256" key="5">
    <source>
        <dbReference type="PROSITE-ProRule" id="PRU00169"/>
    </source>
</evidence>
<dbReference type="Pfam" id="PF00486">
    <property type="entry name" value="Trans_reg_C"/>
    <property type="match status" value="1"/>
</dbReference>
<accession>A0ABQ2KXY1</accession>
<comment type="caution">
    <text evidence="10">The sequence shown here is derived from an EMBL/GenBank/DDBJ whole genome shotgun (WGS) entry which is preliminary data.</text>
</comment>
<evidence type="ECO:0000313" key="11">
    <source>
        <dbReference type="Proteomes" id="UP000606653"/>
    </source>
</evidence>
<name>A0ABQ2KXY1_9BACL</name>
<keyword evidence="5" id="KW-0597">Phosphoprotein</keyword>
<keyword evidence="4" id="KW-0804">Transcription</keyword>
<feature type="domain" description="OmpR/PhoB-type" evidence="9">
    <location>
        <begin position="124"/>
        <end position="230"/>
    </location>
</feature>
<keyword evidence="3 6" id="KW-0238">DNA-binding</keyword>
<dbReference type="PROSITE" id="PS50110">
    <property type="entry name" value="RESPONSE_REGULATORY"/>
    <property type="match status" value="1"/>
</dbReference>
<evidence type="ECO:0000259" key="9">
    <source>
        <dbReference type="PROSITE" id="PS51755"/>
    </source>
</evidence>
<dbReference type="Proteomes" id="UP000606653">
    <property type="component" value="Unassembled WGS sequence"/>
</dbReference>
<evidence type="ECO:0000256" key="6">
    <source>
        <dbReference type="PROSITE-ProRule" id="PRU01091"/>
    </source>
</evidence>
<dbReference type="InterPro" id="IPR001789">
    <property type="entry name" value="Sig_transdc_resp-reg_receiver"/>
</dbReference>
<gene>
    <name evidence="10" type="ORF">GCM10010969_08300</name>
</gene>
<evidence type="ECO:0000313" key="10">
    <source>
        <dbReference type="EMBL" id="GGN93996.1"/>
    </source>
</evidence>
<dbReference type="PANTHER" id="PTHR35807">
    <property type="entry name" value="TRANSCRIPTIONAL REGULATOR REDD-RELATED"/>
    <property type="match status" value="1"/>
</dbReference>
<sequence>MRALLVDDEKLALLHLKSMLEQEDKVQIVGVCSDAIQALKQVEALEIDLVFLDIGMPEIGGLELADRIRSLDAGIQIVFTTGCDSYASEAYRVYPLDYMRKPVDRKRLGRTLDMARHRLEAAGRPRRTVPESPSLRCLGSLRVYRPDTGEDYIKWRTSKAQELFAYLLYNKGHTVNREKLLELLWPGFEPERAASQLYNTIYNVRTALKDEGLDMEIVKASPAAGYRLETERINVDAWQWEEAVMALPRISPDSLDRHEAVLNAYTGDYLAGHGYSWSTDEALRLQRLWLEHARRLSDFYRTQRMADKAGAVVQRVRRLDAPGQTDAFDQGEHEKDGTEEKVSHA</sequence>
<dbReference type="Gene3D" id="3.40.50.2300">
    <property type="match status" value="1"/>
</dbReference>
<feature type="DNA-binding region" description="OmpR/PhoB-type" evidence="6">
    <location>
        <begin position="124"/>
        <end position="230"/>
    </location>
</feature>
<reference evidence="11" key="1">
    <citation type="journal article" date="2019" name="Int. J. Syst. Evol. Microbiol.">
        <title>The Global Catalogue of Microorganisms (GCM) 10K type strain sequencing project: providing services to taxonomists for standard genome sequencing and annotation.</title>
        <authorList>
            <consortium name="The Broad Institute Genomics Platform"/>
            <consortium name="The Broad Institute Genome Sequencing Center for Infectious Disease"/>
            <person name="Wu L."/>
            <person name="Ma J."/>
        </authorList>
    </citation>
    <scope>NUCLEOTIDE SEQUENCE [LARGE SCALE GENOMIC DNA]</scope>
    <source>
        <strain evidence="11">CGMCC 1.6964</strain>
    </source>
</reference>
<evidence type="ECO:0000259" key="8">
    <source>
        <dbReference type="PROSITE" id="PS50110"/>
    </source>
</evidence>
<dbReference type="SUPFAM" id="SSF46894">
    <property type="entry name" value="C-terminal effector domain of the bipartite response regulators"/>
    <property type="match status" value="1"/>
</dbReference>
<keyword evidence="2" id="KW-0805">Transcription regulation</keyword>
<feature type="region of interest" description="Disordered" evidence="7">
    <location>
        <begin position="321"/>
        <end position="345"/>
    </location>
</feature>
<evidence type="ECO:0000256" key="3">
    <source>
        <dbReference type="ARBA" id="ARBA00023125"/>
    </source>
</evidence>
<dbReference type="InterPro" id="IPR001867">
    <property type="entry name" value="OmpR/PhoB-type_DNA-bd"/>
</dbReference>
<dbReference type="Pfam" id="PF00072">
    <property type="entry name" value="Response_reg"/>
    <property type="match status" value="1"/>
</dbReference>
<keyword evidence="11" id="KW-1185">Reference proteome</keyword>
<dbReference type="InterPro" id="IPR036388">
    <property type="entry name" value="WH-like_DNA-bd_sf"/>
</dbReference>
<dbReference type="SMART" id="SM00862">
    <property type="entry name" value="Trans_reg_C"/>
    <property type="match status" value="1"/>
</dbReference>
<keyword evidence="1" id="KW-0902">Two-component regulatory system</keyword>
<dbReference type="EMBL" id="BMLN01000002">
    <property type="protein sequence ID" value="GGN93996.1"/>
    <property type="molecule type" value="Genomic_DNA"/>
</dbReference>
<dbReference type="PROSITE" id="PS51755">
    <property type="entry name" value="OMPR_PHOB"/>
    <property type="match status" value="1"/>
</dbReference>
<feature type="domain" description="Response regulatory" evidence="8">
    <location>
        <begin position="2"/>
        <end position="116"/>
    </location>
</feature>